<evidence type="ECO:0000256" key="1">
    <source>
        <dbReference type="SAM" id="MobiDB-lite"/>
    </source>
</evidence>
<dbReference type="RefSeq" id="WP_341428653.1">
    <property type="nucleotide sequence ID" value="NZ_JBBUTG010000026.1"/>
</dbReference>
<evidence type="ECO:0000313" key="3">
    <source>
        <dbReference type="Proteomes" id="UP001371218"/>
    </source>
</evidence>
<keyword evidence="3" id="KW-1185">Reference proteome</keyword>
<proteinExistence type="predicted"/>
<protein>
    <submittedName>
        <fullName evidence="2">Uncharacterized protein</fullName>
    </submittedName>
</protein>
<feature type="region of interest" description="Disordered" evidence="1">
    <location>
        <begin position="79"/>
        <end position="116"/>
    </location>
</feature>
<accession>A0ABU9BW73</accession>
<sequence length="116" mass="12699">MTDESLKKRLLALASAAERAKMERIRNVFPEIEAAMAAGASRAQIVEALAAEGIEISPKVFSNYVLRIREQLQRDAAAQVAPVQPVVQSSTEDTTQNQQSPETIIPEIPAKRKARS</sequence>
<dbReference type="EMBL" id="JBBUTG010000026">
    <property type="protein sequence ID" value="MEK8034225.1"/>
    <property type="molecule type" value="Genomic_DNA"/>
</dbReference>
<reference evidence="2 3" key="1">
    <citation type="submission" date="2024-04" db="EMBL/GenBank/DDBJ databases">
        <title>Novel species of the genus Ideonella isolated from streams.</title>
        <authorList>
            <person name="Lu H."/>
        </authorList>
    </citation>
    <scope>NUCLEOTIDE SEQUENCE [LARGE SCALE GENOMIC DNA]</scope>
    <source>
        <strain evidence="2 3">DXS29W</strain>
    </source>
</reference>
<feature type="compositionally biased region" description="Polar residues" evidence="1">
    <location>
        <begin position="89"/>
        <end position="102"/>
    </location>
</feature>
<evidence type="ECO:0000313" key="2">
    <source>
        <dbReference type="EMBL" id="MEK8034225.1"/>
    </source>
</evidence>
<gene>
    <name evidence="2" type="ORF">AACH06_25645</name>
</gene>
<dbReference type="Proteomes" id="UP001371218">
    <property type="component" value="Unassembled WGS sequence"/>
</dbReference>
<comment type="caution">
    <text evidence="2">The sequence shown here is derived from an EMBL/GenBank/DDBJ whole genome shotgun (WGS) entry which is preliminary data.</text>
</comment>
<organism evidence="2 3">
    <name type="scientific">Ideonella lacteola</name>
    <dbReference type="NCBI Taxonomy" id="2984193"/>
    <lineage>
        <taxon>Bacteria</taxon>
        <taxon>Pseudomonadati</taxon>
        <taxon>Pseudomonadota</taxon>
        <taxon>Betaproteobacteria</taxon>
        <taxon>Burkholderiales</taxon>
        <taxon>Sphaerotilaceae</taxon>
        <taxon>Ideonella</taxon>
    </lineage>
</organism>
<feature type="compositionally biased region" description="Low complexity" evidence="1">
    <location>
        <begin position="79"/>
        <end position="88"/>
    </location>
</feature>
<name>A0ABU9BW73_9BURK</name>